<dbReference type="PANTHER" id="PTHR21573">
    <property type="entry name" value="ER MEMBRANE PROTEIN COMPLEX SUBUNIT 1"/>
    <property type="match status" value="1"/>
</dbReference>
<feature type="transmembrane region" description="Helical" evidence="10">
    <location>
        <begin position="67"/>
        <end position="87"/>
    </location>
</feature>
<dbReference type="GeneID" id="18931684"/>
<keyword evidence="6" id="KW-0256">Endoplasmic reticulum</keyword>
<dbReference type="HOGENOM" id="CLU_2334033_0_0_1"/>
<proteinExistence type="inferred from homology"/>
<evidence type="ECO:0000256" key="2">
    <source>
        <dbReference type="ARBA" id="ARBA00007904"/>
    </source>
</evidence>
<evidence type="ECO:0000256" key="3">
    <source>
        <dbReference type="ARBA" id="ARBA00020824"/>
    </source>
</evidence>
<dbReference type="InParanoid" id="F4RA47"/>
<evidence type="ECO:0000259" key="11">
    <source>
        <dbReference type="Pfam" id="PF07774"/>
    </source>
</evidence>
<dbReference type="EMBL" id="GL883094">
    <property type="protein sequence ID" value="EGG10846.1"/>
    <property type="molecule type" value="Genomic_DNA"/>
</dbReference>
<evidence type="ECO:0000256" key="10">
    <source>
        <dbReference type="SAM" id="Phobius"/>
    </source>
</evidence>
<evidence type="ECO:0000256" key="7">
    <source>
        <dbReference type="ARBA" id="ARBA00022989"/>
    </source>
</evidence>
<keyword evidence="8 10" id="KW-0472">Membrane</keyword>
<gene>
    <name evidence="12" type="ORF">MELLADRAFT_70941</name>
</gene>
<name>F4RA47_MELLP</name>
<feature type="domain" description="ER membrane protein complex subunit 1 C-terminal" evidence="11">
    <location>
        <begin position="2"/>
        <end position="96"/>
    </location>
</feature>
<evidence type="ECO:0000313" key="13">
    <source>
        <dbReference type="Proteomes" id="UP000001072"/>
    </source>
</evidence>
<dbReference type="GO" id="GO:0072546">
    <property type="term" value="C:EMC complex"/>
    <property type="evidence" value="ECO:0007669"/>
    <property type="project" value="InterPro"/>
</dbReference>
<comment type="similarity">
    <text evidence="2">Belongs to the EMC1 family.</text>
</comment>
<dbReference type="OrthoDB" id="28092at2759"/>
<dbReference type="InterPro" id="IPR011678">
    <property type="entry name" value="EMC1_C"/>
</dbReference>
<evidence type="ECO:0000256" key="6">
    <source>
        <dbReference type="ARBA" id="ARBA00022824"/>
    </source>
</evidence>
<comment type="subcellular location">
    <subcellularLocation>
        <location evidence="1">Endoplasmic reticulum membrane</location>
        <topology evidence="1">Single-pass type I membrane protein</topology>
    </subcellularLocation>
</comment>
<dbReference type="GO" id="GO:0034975">
    <property type="term" value="P:protein folding in endoplasmic reticulum"/>
    <property type="evidence" value="ECO:0007669"/>
    <property type="project" value="TreeGrafter"/>
</dbReference>
<dbReference type="KEGG" id="mlr:MELLADRAFT_70941"/>
<dbReference type="STRING" id="747676.F4RA47"/>
<dbReference type="VEuPathDB" id="FungiDB:MELLADRAFT_70941"/>
<evidence type="ECO:0000313" key="12">
    <source>
        <dbReference type="EMBL" id="EGG10846.1"/>
    </source>
</evidence>
<evidence type="ECO:0000256" key="9">
    <source>
        <dbReference type="ARBA" id="ARBA00023180"/>
    </source>
</evidence>
<sequence>MYSPVIDLDPKSVITGSRSTIGLKKIFSFPTEFESTSTVIGIGLDLFSSVVSPSRRFDQLGIEFNKLQLILTTIGLLIGVLGLKPIVKNKHLKRQWYN</sequence>
<evidence type="ECO:0000256" key="1">
    <source>
        <dbReference type="ARBA" id="ARBA00004115"/>
    </source>
</evidence>
<reference evidence="13" key="1">
    <citation type="journal article" date="2011" name="Proc. Natl. Acad. Sci. U.S.A.">
        <title>Obligate biotrophy features unraveled by the genomic analysis of rust fungi.</title>
        <authorList>
            <person name="Duplessis S."/>
            <person name="Cuomo C.A."/>
            <person name="Lin Y.-C."/>
            <person name="Aerts A."/>
            <person name="Tisserant E."/>
            <person name="Veneault-Fourrey C."/>
            <person name="Joly D.L."/>
            <person name="Hacquard S."/>
            <person name="Amselem J."/>
            <person name="Cantarel B.L."/>
            <person name="Chiu R."/>
            <person name="Coutinho P.M."/>
            <person name="Feau N."/>
            <person name="Field M."/>
            <person name="Frey P."/>
            <person name="Gelhaye E."/>
            <person name="Goldberg J."/>
            <person name="Grabherr M.G."/>
            <person name="Kodira C.D."/>
            <person name="Kohler A."/>
            <person name="Kuees U."/>
            <person name="Lindquist E.A."/>
            <person name="Lucas S.M."/>
            <person name="Mago R."/>
            <person name="Mauceli E."/>
            <person name="Morin E."/>
            <person name="Murat C."/>
            <person name="Pangilinan J.L."/>
            <person name="Park R."/>
            <person name="Pearson M."/>
            <person name="Quesneville H."/>
            <person name="Rouhier N."/>
            <person name="Sakthikumar S."/>
            <person name="Salamov A.A."/>
            <person name="Schmutz J."/>
            <person name="Selles B."/>
            <person name="Shapiro H."/>
            <person name="Tanguay P."/>
            <person name="Tuskan G.A."/>
            <person name="Henrissat B."/>
            <person name="Van de Peer Y."/>
            <person name="Rouze P."/>
            <person name="Ellis J.G."/>
            <person name="Dodds P.N."/>
            <person name="Schein J.E."/>
            <person name="Zhong S."/>
            <person name="Hamelin R.C."/>
            <person name="Grigoriev I.V."/>
            <person name="Szabo L.J."/>
            <person name="Martin F."/>
        </authorList>
    </citation>
    <scope>NUCLEOTIDE SEQUENCE [LARGE SCALE GENOMIC DNA]</scope>
    <source>
        <strain evidence="13">98AG31 / pathotype 3-4-7</strain>
    </source>
</reference>
<evidence type="ECO:0000256" key="8">
    <source>
        <dbReference type="ARBA" id="ARBA00023136"/>
    </source>
</evidence>
<organism evidence="13">
    <name type="scientific">Melampsora larici-populina (strain 98AG31 / pathotype 3-4-7)</name>
    <name type="common">Poplar leaf rust fungus</name>
    <dbReference type="NCBI Taxonomy" id="747676"/>
    <lineage>
        <taxon>Eukaryota</taxon>
        <taxon>Fungi</taxon>
        <taxon>Dikarya</taxon>
        <taxon>Basidiomycota</taxon>
        <taxon>Pucciniomycotina</taxon>
        <taxon>Pucciniomycetes</taxon>
        <taxon>Pucciniales</taxon>
        <taxon>Melampsoraceae</taxon>
        <taxon>Melampsora</taxon>
    </lineage>
</organism>
<dbReference type="Pfam" id="PF07774">
    <property type="entry name" value="EMC1_C"/>
    <property type="match status" value="1"/>
</dbReference>
<dbReference type="RefSeq" id="XP_007406315.1">
    <property type="nucleotide sequence ID" value="XM_007406253.1"/>
</dbReference>
<keyword evidence="13" id="KW-1185">Reference proteome</keyword>
<dbReference type="PANTHER" id="PTHR21573:SF0">
    <property type="entry name" value="ER MEMBRANE PROTEIN COMPLEX SUBUNIT 1"/>
    <property type="match status" value="1"/>
</dbReference>
<dbReference type="eggNOG" id="KOG2103">
    <property type="taxonomic scope" value="Eukaryota"/>
</dbReference>
<accession>F4RA47</accession>
<protein>
    <recommendedName>
        <fullName evidence="3">ER membrane protein complex subunit 1</fullName>
    </recommendedName>
</protein>
<keyword evidence="7 10" id="KW-1133">Transmembrane helix</keyword>
<keyword evidence="5" id="KW-0732">Signal</keyword>
<evidence type="ECO:0000256" key="4">
    <source>
        <dbReference type="ARBA" id="ARBA00022692"/>
    </source>
</evidence>
<dbReference type="InterPro" id="IPR026895">
    <property type="entry name" value="EMC1"/>
</dbReference>
<evidence type="ECO:0000256" key="5">
    <source>
        <dbReference type="ARBA" id="ARBA00022729"/>
    </source>
</evidence>
<keyword evidence="9" id="KW-0325">Glycoprotein</keyword>
<keyword evidence="4 10" id="KW-0812">Transmembrane</keyword>
<dbReference type="AlphaFoldDB" id="F4RA47"/>
<dbReference type="Proteomes" id="UP000001072">
    <property type="component" value="Unassembled WGS sequence"/>
</dbReference>